<protein>
    <submittedName>
        <fullName evidence="1">Uncharacterized protein</fullName>
    </submittedName>
</protein>
<evidence type="ECO:0000313" key="2">
    <source>
        <dbReference type="Proteomes" id="UP001187192"/>
    </source>
</evidence>
<comment type="caution">
    <text evidence="1">The sequence shown here is derived from an EMBL/GenBank/DDBJ whole genome shotgun (WGS) entry which is preliminary data.</text>
</comment>
<dbReference type="EMBL" id="BTGU01000016">
    <property type="protein sequence ID" value="GMN43507.1"/>
    <property type="molecule type" value="Genomic_DNA"/>
</dbReference>
<evidence type="ECO:0000313" key="1">
    <source>
        <dbReference type="EMBL" id="GMN43507.1"/>
    </source>
</evidence>
<accession>A0AA88A2V7</accession>
<reference evidence="1" key="1">
    <citation type="submission" date="2023-07" db="EMBL/GenBank/DDBJ databases">
        <title>draft genome sequence of fig (Ficus carica).</title>
        <authorList>
            <person name="Takahashi T."/>
            <person name="Nishimura K."/>
        </authorList>
    </citation>
    <scope>NUCLEOTIDE SEQUENCE</scope>
</reference>
<gene>
    <name evidence="1" type="ORF">TIFTF001_012709</name>
</gene>
<name>A0AA88A2V7_FICCA</name>
<organism evidence="1 2">
    <name type="scientific">Ficus carica</name>
    <name type="common">Common fig</name>
    <dbReference type="NCBI Taxonomy" id="3494"/>
    <lineage>
        <taxon>Eukaryota</taxon>
        <taxon>Viridiplantae</taxon>
        <taxon>Streptophyta</taxon>
        <taxon>Embryophyta</taxon>
        <taxon>Tracheophyta</taxon>
        <taxon>Spermatophyta</taxon>
        <taxon>Magnoliopsida</taxon>
        <taxon>eudicotyledons</taxon>
        <taxon>Gunneridae</taxon>
        <taxon>Pentapetalae</taxon>
        <taxon>rosids</taxon>
        <taxon>fabids</taxon>
        <taxon>Rosales</taxon>
        <taxon>Moraceae</taxon>
        <taxon>Ficeae</taxon>
        <taxon>Ficus</taxon>
    </lineage>
</organism>
<sequence length="105" mass="11516">MVISSSKAASSYVKNAPVTAIKECGFICTYRRFYKLTNSLADNHNAIRKLSDQAIVDSGFNLENCLIDPSNLISTRCSAGDERLSNFGRNTNPLEGQNLEVQNAL</sequence>
<dbReference type="AlphaFoldDB" id="A0AA88A2V7"/>
<proteinExistence type="predicted"/>
<dbReference type="Proteomes" id="UP001187192">
    <property type="component" value="Unassembled WGS sequence"/>
</dbReference>
<keyword evidence="2" id="KW-1185">Reference proteome</keyword>